<accession>A0A3S3PWI3</accession>
<comment type="similarity">
    <text evidence="1">Belongs to the MTFP1 family.</text>
</comment>
<reference evidence="4 5" key="1">
    <citation type="journal article" date="2018" name="Gigascience">
        <title>Genomes of trombidid mites reveal novel predicted allergens and laterally-transferred genes associated with secondary metabolism.</title>
        <authorList>
            <person name="Dong X."/>
            <person name="Chaisiri K."/>
            <person name="Xia D."/>
            <person name="Armstrong S.D."/>
            <person name="Fang Y."/>
            <person name="Donnelly M.J."/>
            <person name="Kadowaki T."/>
            <person name="McGarry J.W."/>
            <person name="Darby A.C."/>
            <person name="Makepeace B.L."/>
        </authorList>
    </citation>
    <scope>NUCLEOTIDE SEQUENCE [LARGE SCALE GENOMIC DNA]</scope>
    <source>
        <strain evidence="4">UoL-WK</strain>
    </source>
</reference>
<dbReference type="EMBL" id="NCKU01000048">
    <property type="protein sequence ID" value="RWS17670.1"/>
    <property type="molecule type" value="Genomic_DNA"/>
</dbReference>
<sequence>MIAFGYCFADTAHKAMRASKAHETESKNKNVVYTAIDALIWQSLASVVIPGFTINRVCHASLFLMKKYSNMPSAARKWSTVFVGIGCIPFIVKPIDSFVDLMLDNSLRLLISNELRDVK</sequence>
<protein>
    <recommendedName>
        <fullName evidence="2">Mitochondrial fission process protein 1</fullName>
    </recommendedName>
    <alternativeName>
        <fullName evidence="3">Mitochondrial 18 kDa protein</fullName>
    </alternativeName>
</protein>
<comment type="caution">
    <text evidence="4">The sequence shown here is derived from an EMBL/GenBank/DDBJ whole genome shotgun (WGS) entry which is preliminary data.</text>
</comment>
<proteinExistence type="inferred from homology"/>
<name>A0A3S3PWI3_9ACAR</name>
<evidence type="ECO:0000313" key="4">
    <source>
        <dbReference type="EMBL" id="RWS17670.1"/>
    </source>
</evidence>
<dbReference type="Pfam" id="PF10558">
    <property type="entry name" value="MTP18"/>
    <property type="match status" value="1"/>
</dbReference>
<dbReference type="GO" id="GO:0005739">
    <property type="term" value="C:mitochondrion"/>
    <property type="evidence" value="ECO:0007669"/>
    <property type="project" value="TreeGrafter"/>
</dbReference>
<dbReference type="PANTHER" id="PTHR11001:SF2">
    <property type="entry name" value="MITOCHONDRIAL FISSION PROCESS PROTEIN 1"/>
    <property type="match status" value="1"/>
</dbReference>
<evidence type="ECO:0000256" key="3">
    <source>
        <dbReference type="ARBA" id="ARBA00029631"/>
    </source>
</evidence>
<dbReference type="InterPro" id="IPR019560">
    <property type="entry name" value="Mitochondrial_18_kDa_protein"/>
</dbReference>
<dbReference type="OrthoDB" id="424969at2759"/>
<keyword evidence="5" id="KW-1185">Reference proteome</keyword>
<dbReference type="AlphaFoldDB" id="A0A3S3PWI3"/>
<evidence type="ECO:0000256" key="1">
    <source>
        <dbReference type="ARBA" id="ARBA00009224"/>
    </source>
</evidence>
<organism evidence="4 5">
    <name type="scientific">Dinothrombium tinctorium</name>
    <dbReference type="NCBI Taxonomy" id="1965070"/>
    <lineage>
        <taxon>Eukaryota</taxon>
        <taxon>Metazoa</taxon>
        <taxon>Ecdysozoa</taxon>
        <taxon>Arthropoda</taxon>
        <taxon>Chelicerata</taxon>
        <taxon>Arachnida</taxon>
        <taxon>Acari</taxon>
        <taxon>Acariformes</taxon>
        <taxon>Trombidiformes</taxon>
        <taxon>Prostigmata</taxon>
        <taxon>Anystina</taxon>
        <taxon>Parasitengona</taxon>
        <taxon>Trombidioidea</taxon>
        <taxon>Trombidiidae</taxon>
        <taxon>Dinothrombium</taxon>
    </lineage>
</organism>
<evidence type="ECO:0000313" key="5">
    <source>
        <dbReference type="Proteomes" id="UP000285301"/>
    </source>
</evidence>
<dbReference type="Proteomes" id="UP000285301">
    <property type="component" value="Unassembled WGS sequence"/>
</dbReference>
<gene>
    <name evidence="4" type="ORF">B4U79_03496</name>
</gene>
<dbReference type="GO" id="GO:0000266">
    <property type="term" value="P:mitochondrial fission"/>
    <property type="evidence" value="ECO:0007669"/>
    <property type="project" value="TreeGrafter"/>
</dbReference>
<dbReference type="PANTHER" id="PTHR11001">
    <property type="entry name" value="MITOCHONDRIAL FISSION PROCESS PROTEIN 1"/>
    <property type="match status" value="1"/>
</dbReference>
<evidence type="ECO:0000256" key="2">
    <source>
        <dbReference type="ARBA" id="ARBA00017835"/>
    </source>
</evidence>